<dbReference type="Gene3D" id="3.90.1410.10">
    <property type="entry name" value="set domain protein methyltransferase, domain 1"/>
    <property type="match status" value="1"/>
</dbReference>
<dbReference type="GO" id="GO:0016279">
    <property type="term" value="F:protein-lysine N-methyltransferase activity"/>
    <property type="evidence" value="ECO:0007669"/>
    <property type="project" value="TreeGrafter"/>
</dbReference>
<dbReference type="PANTHER" id="PTHR13271">
    <property type="entry name" value="UNCHARACTERIZED PUTATIVE METHYLTRANSFERASE"/>
    <property type="match status" value="1"/>
</dbReference>
<dbReference type="InterPro" id="IPR050600">
    <property type="entry name" value="SETD3_SETD6_MTase"/>
</dbReference>
<reference evidence="1" key="1">
    <citation type="submission" date="2021-01" db="EMBL/GenBank/DDBJ databases">
        <authorList>
            <person name="Corre E."/>
            <person name="Pelletier E."/>
            <person name="Niang G."/>
            <person name="Scheremetjew M."/>
            <person name="Finn R."/>
            <person name="Kale V."/>
            <person name="Holt S."/>
            <person name="Cochrane G."/>
            <person name="Meng A."/>
            <person name="Brown T."/>
            <person name="Cohen L."/>
        </authorList>
    </citation>
    <scope>NUCLEOTIDE SEQUENCE</scope>
    <source>
        <strain evidence="1">OF101</strain>
    </source>
</reference>
<organism evidence="1">
    <name type="scientific">Alexandrium catenella</name>
    <name type="common">Red tide dinoflagellate</name>
    <name type="synonym">Gonyaulax catenella</name>
    <dbReference type="NCBI Taxonomy" id="2925"/>
    <lineage>
        <taxon>Eukaryota</taxon>
        <taxon>Sar</taxon>
        <taxon>Alveolata</taxon>
        <taxon>Dinophyceae</taxon>
        <taxon>Gonyaulacales</taxon>
        <taxon>Pyrocystaceae</taxon>
        <taxon>Alexandrium</taxon>
    </lineage>
</organism>
<dbReference type="EMBL" id="HBGE01035493">
    <property type="protein sequence ID" value="CAD9129746.1"/>
    <property type="molecule type" value="Transcribed_RNA"/>
</dbReference>
<evidence type="ECO:0008006" key="2">
    <source>
        <dbReference type="Google" id="ProtNLM"/>
    </source>
</evidence>
<protein>
    <recommendedName>
        <fullName evidence="2">SET domain-containing protein</fullName>
    </recommendedName>
</protein>
<gene>
    <name evidence="1" type="ORF">ACAT0790_LOCUS21550</name>
</gene>
<sequence>MAPDSPVPGELRPLASWWAKHDRASVRLAAKLAYEQQRLGPYLAMLPELEAIQAPWRWREEELRFVSPDVAERARARREALEAAAADLEALDCWKQPPRELFFRANHAVTSRAFSGRDQAFAGGPSDAVSLGLAVGAALTAAGAATQGLISLEAGALGAVIIAAASAVASATLGSREVLSVLPMVDQVNHASGPLPDLVLTNSSSRCWELRAHRKFGQGEEVVFSYGEKDNDTLLLQHGFVEEDNPSDAFGLDVDDDLQLSEATRSLVEDRDMRKLRFERRGAAMALAPSPDSDGFRPVDFPEAALAEVADAAVRRAVQAADSGGLSEAQDAAALATAQPSARGELIVRWRRERRRILAEAAARWLK</sequence>
<evidence type="ECO:0000313" key="1">
    <source>
        <dbReference type="EMBL" id="CAD9129746.1"/>
    </source>
</evidence>
<dbReference type="InterPro" id="IPR046341">
    <property type="entry name" value="SET_dom_sf"/>
</dbReference>
<dbReference type="AlphaFoldDB" id="A0A7S1MFF4"/>
<proteinExistence type="predicted"/>
<accession>A0A7S1MFF4</accession>
<dbReference type="SUPFAM" id="SSF82199">
    <property type="entry name" value="SET domain"/>
    <property type="match status" value="1"/>
</dbReference>
<name>A0A7S1MFF4_ALECA</name>